<feature type="region of interest" description="Disordered" evidence="1">
    <location>
        <begin position="1"/>
        <end position="38"/>
    </location>
</feature>
<name>A0AA40HCU3_CNENI</name>
<evidence type="ECO:0000256" key="1">
    <source>
        <dbReference type="SAM" id="MobiDB-lite"/>
    </source>
</evidence>
<protein>
    <submittedName>
        <fullName evidence="2">Uncharacterized protein</fullName>
    </submittedName>
</protein>
<feature type="region of interest" description="Disordered" evidence="1">
    <location>
        <begin position="66"/>
        <end position="127"/>
    </location>
</feature>
<sequence length="173" mass="18252">MESSSEGGRAALAVNTPPWPPERASASGSGSADGLELAVTCVTEEEVGMLPPEGQPVKMEWNPRVSLSPAFQGPSAAWGTNACRSAEQGPEPPGTEPLRQRGAVVPRKESDLPPDQQRFPSQWTKPQPGVSLVNAAASCITKGLSSRAVDRGPLRHWESLCPAWQAGLPPLRA</sequence>
<keyword evidence="3" id="KW-1185">Reference proteome</keyword>
<dbReference type="Proteomes" id="UP001177744">
    <property type="component" value="Unassembled WGS sequence"/>
</dbReference>
<dbReference type="AlphaFoldDB" id="A0AA40HCU3"/>
<evidence type="ECO:0000313" key="2">
    <source>
        <dbReference type="EMBL" id="KAK1328748.1"/>
    </source>
</evidence>
<feature type="compositionally biased region" description="Low complexity" evidence="1">
    <location>
        <begin position="24"/>
        <end position="34"/>
    </location>
</feature>
<gene>
    <name evidence="2" type="ORF">QTO34_012323</name>
</gene>
<reference evidence="2" key="1">
    <citation type="submission" date="2023-06" db="EMBL/GenBank/DDBJ databases">
        <title>Reference genome for the Northern bat (Eptesicus nilssonii), a most northern bat species.</title>
        <authorList>
            <person name="Laine V.N."/>
            <person name="Pulliainen A.T."/>
            <person name="Lilley T.M."/>
        </authorList>
    </citation>
    <scope>NUCLEOTIDE SEQUENCE</scope>
    <source>
        <strain evidence="2">BLF_Eptnil</strain>
        <tissue evidence="2">Kidney</tissue>
    </source>
</reference>
<organism evidence="2 3">
    <name type="scientific">Cnephaeus nilssonii</name>
    <name type="common">Northern bat</name>
    <name type="synonym">Eptesicus nilssonii</name>
    <dbReference type="NCBI Taxonomy" id="3371016"/>
    <lineage>
        <taxon>Eukaryota</taxon>
        <taxon>Metazoa</taxon>
        <taxon>Chordata</taxon>
        <taxon>Craniata</taxon>
        <taxon>Vertebrata</taxon>
        <taxon>Euteleostomi</taxon>
        <taxon>Mammalia</taxon>
        <taxon>Eutheria</taxon>
        <taxon>Laurasiatheria</taxon>
        <taxon>Chiroptera</taxon>
        <taxon>Yangochiroptera</taxon>
        <taxon>Vespertilionidae</taxon>
        <taxon>Cnephaeus</taxon>
    </lineage>
</organism>
<evidence type="ECO:0000313" key="3">
    <source>
        <dbReference type="Proteomes" id="UP001177744"/>
    </source>
</evidence>
<proteinExistence type="predicted"/>
<accession>A0AA40HCU3</accession>
<comment type="caution">
    <text evidence="2">The sequence shown here is derived from an EMBL/GenBank/DDBJ whole genome shotgun (WGS) entry which is preliminary data.</text>
</comment>
<dbReference type="EMBL" id="JAULJE010000023">
    <property type="protein sequence ID" value="KAK1328748.1"/>
    <property type="molecule type" value="Genomic_DNA"/>
</dbReference>